<comment type="caution">
    <text evidence="2">The sequence shown here is derived from an EMBL/GenBank/DDBJ whole genome shotgun (WGS) entry which is preliminary data.</text>
</comment>
<keyword evidence="6" id="KW-1185">Reference proteome</keyword>
<name>A0A6A3MV44_9STRA</name>
<dbReference type="InterPro" id="IPR049203">
    <property type="entry name" value="DUF6818"/>
</dbReference>
<evidence type="ECO:0000313" key="3">
    <source>
        <dbReference type="EMBL" id="KAE9050314.1"/>
    </source>
</evidence>
<dbReference type="EMBL" id="QXFV01000086">
    <property type="protein sequence ID" value="KAE9050314.1"/>
    <property type="molecule type" value="Genomic_DNA"/>
</dbReference>
<dbReference type="PANTHER" id="PTHR34409:SF1">
    <property type="entry name" value="MYB-LIKE DOMAIN-CONTAINING PROTEIN"/>
    <property type="match status" value="1"/>
</dbReference>
<dbReference type="Proteomes" id="UP000435112">
    <property type="component" value="Unassembled WGS sequence"/>
</dbReference>
<evidence type="ECO:0000259" key="1">
    <source>
        <dbReference type="Pfam" id="PF20681"/>
    </source>
</evidence>
<evidence type="ECO:0000313" key="4">
    <source>
        <dbReference type="EMBL" id="KAE9344735.1"/>
    </source>
</evidence>
<gene>
    <name evidence="3" type="ORF">PR001_g2511</name>
    <name evidence="2" type="ORF">PR002_g7829</name>
    <name evidence="4" type="ORF">PR003_g8301</name>
</gene>
<evidence type="ECO:0000313" key="6">
    <source>
        <dbReference type="Proteomes" id="UP000434957"/>
    </source>
</evidence>
<dbReference type="OrthoDB" id="99432at2759"/>
<organism evidence="2 7">
    <name type="scientific">Phytophthora rubi</name>
    <dbReference type="NCBI Taxonomy" id="129364"/>
    <lineage>
        <taxon>Eukaryota</taxon>
        <taxon>Sar</taxon>
        <taxon>Stramenopiles</taxon>
        <taxon>Oomycota</taxon>
        <taxon>Peronosporomycetes</taxon>
        <taxon>Peronosporales</taxon>
        <taxon>Peronosporaceae</taxon>
        <taxon>Phytophthora</taxon>
    </lineage>
</organism>
<sequence>MCSVCHKPQARGRDKGWFTTELDTMLSVVQLLSMGSNQWDAVQLVHARRLPPDFPVREAEATKRKFYKLKNLPKPTGHAGCPEKVRLAKRSFWLIENRGGVQDLDNGIEDWFHSQ</sequence>
<dbReference type="EMBL" id="QXFU01000383">
    <property type="protein sequence ID" value="KAE9034993.1"/>
    <property type="molecule type" value="Genomic_DNA"/>
</dbReference>
<dbReference type="Proteomes" id="UP000434957">
    <property type="component" value="Unassembled WGS sequence"/>
</dbReference>
<evidence type="ECO:0000313" key="7">
    <source>
        <dbReference type="Proteomes" id="UP000435112"/>
    </source>
</evidence>
<dbReference type="AlphaFoldDB" id="A0A6A3MV44"/>
<protein>
    <recommendedName>
        <fullName evidence="1">DUF6818 domain-containing protein</fullName>
    </recommendedName>
</protein>
<reference evidence="5 7" key="1">
    <citation type="submission" date="2018-09" db="EMBL/GenBank/DDBJ databases">
        <title>Genomic investigation of the strawberry pathogen Phytophthora fragariae indicates pathogenicity is determined by transcriptional variation in three key races.</title>
        <authorList>
            <person name="Adams T.M."/>
            <person name="Armitage A.D."/>
            <person name="Sobczyk M.K."/>
            <person name="Bates H.J."/>
            <person name="Dunwell J.M."/>
            <person name="Nellist C.F."/>
            <person name="Harrison R.J."/>
        </authorList>
    </citation>
    <scope>NUCLEOTIDE SEQUENCE [LARGE SCALE GENOMIC DNA]</scope>
    <source>
        <strain evidence="3 5">SCRP249</strain>
        <strain evidence="2 7">SCRP324</strain>
        <strain evidence="4 6">SCRP333</strain>
    </source>
</reference>
<evidence type="ECO:0000313" key="2">
    <source>
        <dbReference type="EMBL" id="KAE9034993.1"/>
    </source>
</evidence>
<feature type="domain" description="DUF6818" evidence="1">
    <location>
        <begin position="34"/>
        <end position="108"/>
    </location>
</feature>
<dbReference type="Pfam" id="PF20681">
    <property type="entry name" value="DUF6818"/>
    <property type="match status" value="1"/>
</dbReference>
<dbReference type="Proteomes" id="UP000429607">
    <property type="component" value="Unassembled WGS sequence"/>
</dbReference>
<proteinExistence type="predicted"/>
<dbReference type="PANTHER" id="PTHR34409">
    <property type="entry name" value="SET DOMAIN-CONTAINING PROTEIN"/>
    <property type="match status" value="1"/>
</dbReference>
<accession>A0A6A3MV44</accession>
<evidence type="ECO:0000313" key="5">
    <source>
        <dbReference type="Proteomes" id="UP000429607"/>
    </source>
</evidence>
<dbReference type="EMBL" id="QXFT01000410">
    <property type="protein sequence ID" value="KAE9344735.1"/>
    <property type="molecule type" value="Genomic_DNA"/>
</dbReference>